<protein>
    <submittedName>
        <fullName evidence="2">E3 ubiquitin-protein ligase</fullName>
    </submittedName>
</protein>
<dbReference type="PROSITE" id="PS50234">
    <property type="entry name" value="VWFA"/>
    <property type="match status" value="1"/>
</dbReference>
<dbReference type="SUPFAM" id="SSF53300">
    <property type="entry name" value="vWA-like"/>
    <property type="match status" value="1"/>
</dbReference>
<dbReference type="PANTHER" id="PTHR10579:SF43">
    <property type="entry name" value="ZINC FINGER (C3HC4-TYPE RING FINGER) FAMILY PROTEIN"/>
    <property type="match status" value="1"/>
</dbReference>
<name>A0AAW2ZQC9_9EUKA</name>
<accession>A0AAW2ZQC9</accession>
<comment type="caution">
    <text evidence="2">The sequence shown here is derived from an EMBL/GenBank/DDBJ whole genome shotgun (WGS) entry which is preliminary data.</text>
</comment>
<dbReference type="AlphaFoldDB" id="A0AAW2ZQC9"/>
<proteinExistence type="predicted"/>
<gene>
    <name evidence="2" type="ORF">AKO1_001148</name>
</gene>
<sequence>MAPALSTQLQLSTTVEFETVSNNASSIYLMATITAPEVEDKRTPVDVTCVIDRSGSMSGEKIALMKETLSFMVEQLHDNDKLSLVVFDDQVDTLLPLTNMTAQSKVQATKLIESIQVDGSTNLSGALFEALDICKGRKVANDVGSIILFTDGRANKGILKTEDILTGLNGYLKLMKKPINVFTLGVIKNGLD</sequence>
<dbReference type="InterPro" id="IPR036465">
    <property type="entry name" value="vWFA_dom_sf"/>
</dbReference>
<dbReference type="EMBL" id="JAOPGA020001960">
    <property type="protein sequence ID" value="KAL0492078.1"/>
    <property type="molecule type" value="Genomic_DNA"/>
</dbReference>
<organism evidence="2 3">
    <name type="scientific">Acrasis kona</name>
    <dbReference type="NCBI Taxonomy" id="1008807"/>
    <lineage>
        <taxon>Eukaryota</taxon>
        <taxon>Discoba</taxon>
        <taxon>Heterolobosea</taxon>
        <taxon>Tetramitia</taxon>
        <taxon>Eutetramitia</taxon>
        <taxon>Acrasidae</taxon>
        <taxon>Acrasis</taxon>
    </lineage>
</organism>
<dbReference type="InterPro" id="IPR051266">
    <property type="entry name" value="CLCR"/>
</dbReference>
<dbReference type="Gene3D" id="3.40.50.410">
    <property type="entry name" value="von Willebrand factor, type A domain"/>
    <property type="match status" value="1"/>
</dbReference>
<feature type="domain" description="VWFA" evidence="1">
    <location>
        <begin position="46"/>
        <end position="186"/>
    </location>
</feature>
<keyword evidence="3" id="KW-1185">Reference proteome</keyword>
<dbReference type="SMART" id="SM00327">
    <property type="entry name" value="VWA"/>
    <property type="match status" value="1"/>
</dbReference>
<dbReference type="PANTHER" id="PTHR10579">
    <property type="entry name" value="CALCIUM-ACTIVATED CHLORIDE CHANNEL REGULATOR"/>
    <property type="match status" value="1"/>
</dbReference>
<evidence type="ECO:0000313" key="3">
    <source>
        <dbReference type="Proteomes" id="UP001431209"/>
    </source>
</evidence>
<dbReference type="Proteomes" id="UP001431209">
    <property type="component" value="Unassembled WGS sequence"/>
</dbReference>
<dbReference type="InterPro" id="IPR002035">
    <property type="entry name" value="VWF_A"/>
</dbReference>
<dbReference type="Pfam" id="PF13519">
    <property type="entry name" value="VWA_2"/>
    <property type="match status" value="1"/>
</dbReference>
<evidence type="ECO:0000259" key="1">
    <source>
        <dbReference type="PROSITE" id="PS50234"/>
    </source>
</evidence>
<reference evidence="2 3" key="1">
    <citation type="submission" date="2024-03" db="EMBL/GenBank/DDBJ databases">
        <title>The Acrasis kona genome and developmental transcriptomes reveal deep origins of eukaryotic multicellular pathways.</title>
        <authorList>
            <person name="Sheikh S."/>
            <person name="Fu C.-J."/>
            <person name="Brown M.W."/>
            <person name="Baldauf S.L."/>
        </authorList>
    </citation>
    <scope>NUCLEOTIDE SEQUENCE [LARGE SCALE GENOMIC DNA]</scope>
    <source>
        <strain evidence="2 3">ATCC MYA-3509</strain>
    </source>
</reference>
<evidence type="ECO:0000313" key="2">
    <source>
        <dbReference type="EMBL" id="KAL0492078.1"/>
    </source>
</evidence>